<dbReference type="RefSeq" id="XP_033589238.1">
    <property type="nucleotide sequence ID" value="XM_033737283.1"/>
</dbReference>
<evidence type="ECO:0000256" key="1">
    <source>
        <dbReference type="ARBA" id="ARBA00022857"/>
    </source>
</evidence>
<evidence type="ECO:0000259" key="3">
    <source>
        <dbReference type="Pfam" id="PF05368"/>
    </source>
</evidence>
<dbReference type="AlphaFoldDB" id="A0A6A6PRB1"/>
<dbReference type="EMBL" id="MU001636">
    <property type="protein sequence ID" value="KAF2482668.1"/>
    <property type="molecule type" value="Genomic_DNA"/>
</dbReference>
<evidence type="ECO:0000256" key="2">
    <source>
        <dbReference type="ARBA" id="ARBA00023002"/>
    </source>
</evidence>
<reference evidence="4" key="1">
    <citation type="journal article" date="2020" name="Stud. Mycol.">
        <title>101 Dothideomycetes genomes: a test case for predicting lifestyles and emergence of pathogens.</title>
        <authorList>
            <person name="Haridas S."/>
            <person name="Albert R."/>
            <person name="Binder M."/>
            <person name="Bloem J."/>
            <person name="Labutti K."/>
            <person name="Salamov A."/>
            <person name="Andreopoulos B."/>
            <person name="Baker S."/>
            <person name="Barry K."/>
            <person name="Bills G."/>
            <person name="Bluhm B."/>
            <person name="Cannon C."/>
            <person name="Castanera R."/>
            <person name="Culley D."/>
            <person name="Daum C."/>
            <person name="Ezra D."/>
            <person name="Gonzalez J."/>
            <person name="Henrissat B."/>
            <person name="Kuo A."/>
            <person name="Liang C."/>
            <person name="Lipzen A."/>
            <person name="Lutzoni F."/>
            <person name="Magnuson J."/>
            <person name="Mondo S."/>
            <person name="Nolan M."/>
            <person name="Ohm R."/>
            <person name="Pangilinan J."/>
            <person name="Park H.-J."/>
            <person name="Ramirez L."/>
            <person name="Alfaro M."/>
            <person name="Sun H."/>
            <person name="Tritt A."/>
            <person name="Yoshinaga Y."/>
            <person name="Zwiers L.-H."/>
            <person name="Turgeon B."/>
            <person name="Goodwin S."/>
            <person name="Spatafora J."/>
            <person name="Crous P."/>
            <person name="Grigoriev I."/>
        </authorList>
    </citation>
    <scope>NUCLEOTIDE SEQUENCE</scope>
    <source>
        <strain evidence="4">CBS 113389</strain>
    </source>
</reference>
<organism evidence="4 5">
    <name type="scientific">Neohortaea acidophila</name>
    <dbReference type="NCBI Taxonomy" id="245834"/>
    <lineage>
        <taxon>Eukaryota</taxon>
        <taxon>Fungi</taxon>
        <taxon>Dikarya</taxon>
        <taxon>Ascomycota</taxon>
        <taxon>Pezizomycotina</taxon>
        <taxon>Dothideomycetes</taxon>
        <taxon>Dothideomycetidae</taxon>
        <taxon>Mycosphaerellales</taxon>
        <taxon>Teratosphaeriaceae</taxon>
        <taxon>Neohortaea</taxon>
    </lineage>
</organism>
<keyword evidence="5" id="KW-1185">Reference proteome</keyword>
<protein>
    <submittedName>
        <fullName evidence="4">Putative oxidoreductase CipA</fullName>
    </submittedName>
</protein>
<dbReference type="GeneID" id="54478285"/>
<accession>A0A6A6PRB1</accession>
<dbReference type="GO" id="GO:0016491">
    <property type="term" value="F:oxidoreductase activity"/>
    <property type="evidence" value="ECO:0007669"/>
    <property type="project" value="UniProtKB-KW"/>
</dbReference>
<dbReference type="InterPro" id="IPR008030">
    <property type="entry name" value="NmrA-like"/>
</dbReference>
<dbReference type="Proteomes" id="UP000799767">
    <property type="component" value="Unassembled WGS sequence"/>
</dbReference>
<dbReference type="Gene3D" id="3.40.50.720">
    <property type="entry name" value="NAD(P)-binding Rossmann-like Domain"/>
    <property type="match status" value="1"/>
</dbReference>
<dbReference type="Pfam" id="PF05368">
    <property type="entry name" value="NmrA"/>
    <property type="match status" value="1"/>
</dbReference>
<keyword evidence="2" id="KW-0560">Oxidoreductase</keyword>
<sequence>MSPQYAKDQPAGFSNHIKNIAVVGATGSVGQYIVDALLKGGKHNVTAITRAESKSKMPDGVKAAPVNYDDEQTLIDALTGHDALVITMGIRAGDAQTKLVNAAAKAGVPWIMPNEYTADVEGQVEMAKESGVGDIVWPAEEQIEKLGVSCWVGLVCSFWYEYSLAVSADAYGFDIKNKKATFFDDGETKINASTWKQCGRAVAAVFSLPILPQDENDEGPYLSMWKNKHVFVSSFLVSQRDMLDSLLRVTGDKESDWTIEHEPAEARWKKAHDAMQAGDFSGYVPRMYTRVFYKDGCGDFSHKLDNARLGLLEENQDAATKRAVDMVNSGYNYFARG</sequence>
<evidence type="ECO:0000313" key="5">
    <source>
        <dbReference type="Proteomes" id="UP000799767"/>
    </source>
</evidence>
<dbReference type="OrthoDB" id="419598at2759"/>
<feature type="domain" description="NmrA-like" evidence="3">
    <location>
        <begin position="18"/>
        <end position="123"/>
    </location>
</feature>
<evidence type="ECO:0000313" key="4">
    <source>
        <dbReference type="EMBL" id="KAF2482668.1"/>
    </source>
</evidence>
<dbReference type="PANTHER" id="PTHR47706:SF7">
    <property type="entry name" value="CIPA-LIKE, PUTATIVE (AFU_ORTHOLOGUE AFUA_1G01630)-RELATED"/>
    <property type="match status" value="1"/>
</dbReference>
<proteinExistence type="predicted"/>
<dbReference type="InterPro" id="IPR036291">
    <property type="entry name" value="NAD(P)-bd_dom_sf"/>
</dbReference>
<dbReference type="PANTHER" id="PTHR47706">
    <property type="entry name" value="NMRA-LIKE FAMILY PROTEIN"/>
    <property type="match status" value="1"/>
</dbReference>
<gene>
    <name evidence="4" type="ORF">BDY17DRAFT_324936</name>
</gene>
<dbReference type="SUPFAM" id="SSF51735">
    <property type="entry name" value="NAD(P)-binding Rossmann-fold domains"/>
    <property type="match status" value="1"/>
</dbReference>
<name>A0A6A6PRB1_9PEZI</name>
<dbReference type="InterPro" id="IPR051609">
    <property type="entry name" value="NmrA/Isoflavone_reductase-like"/>
</dbReference>
<keyword evidence="1" id="KW-0521">NADP</keyword>